<comment type="caution">
    <text evidence="2">The sequence shown here is derived from an EMBL/GenBank/DDBJ whole genome shotgun (WGS) entry which is preliminary data.</text>
</comment>
<feature type="region of interest" description="Disordered" evidence="1">
    <location>
        <begin position="1"/>
        <end position="24"/>
    </location>
</feature>
<keyword evidence="3" id="KW-1185">Reference proteome</keyword>
<name>A0ABS7A5F1_9PROT</name>
<evidence type="ECO:0000313" key="3">
    <source>
        <dbReference type="Proteomes" id="UP001196565"/>
    </source>
</evidence>
<sequence>MSATEAASAPPVSRQQRRAMERAERKHAMALPAAALVRRFLTSAGQSGGDEAMRLLAPHLRVPMLLALRRMPDVSREVIQDAIEELWLSQHAALLRAIPDAGGLRALFIGAAYPVPDDMPEAFPIYRGSCGVPAEKAALGMSWTTDPDTAAHHAFQKRREGWGDPCVVLRAEARREQVIFSSDDMGCNEVILDAAPEAWEVVEMPMEAMADAADRNLEKIRTFAEEVAAGLHGFSPAARRFTATAKAMMRRAAR</sequence>
<dbReference type="RefSeq" id="WP_219762100.1">
    <property type="nucleotide sequence ID" value="NZ_JAHYBZ010000002.1"/>
</dbReference>
<gene>
    <name evidence="2" type="ORF">KPL78_06515</name>
</gene>
<reference evidence="2 3" key="1">
    <citation type="submission" date="2021-07" db="EMBL/GenBank/DDBJ databases">
        <authorList>
            <person name="So Y."/>
        </authorList>
    </citation>
    <scope>NUCLEOTIDE SEQUENCE [LARGE SCALE GENOMIC DNA]</scope>
    <source>
        <strain evidence="2 3">HJA6</strain>
    </source>
</reference>
<dbReference type="Proteomes" id="UP001196565">
    <property type="component" value="Unassembled WGS sequence"/>
</dbReference>
<organism evidence="2 3">
    <name type="scientific">Roseomonas alba</name>
    <dbReference type="NCBI Taxonomy" id="2846776"/>
    <lineage>
        <taxon>Bacteria</taxon>
        <taxon>Pseudomonadati</taxon>
        <taxon>Pseudomonadota</taxon>
        <taxon>Alphaproteobacteria</taxon>
        <taxon>Acetobacterales</taxon>
        <taxon>Roseomonadaceae</taxon>
        <taxon>Roseomonas</taxon>
    </lineage>
</organism>
<protein>
    <submittedName>
        <fullName evidence="2">Uncharacterized protein</fullName>
    </submittedName>
</protein>
<accession>A0ABS7A5F1</accession>
<evidence type="ECO:0000256" key="1">
    <source>
        <dbReference type="SAM" id="MobiDB-lite"/>
    </source>
</evidence>
<proteinExistence type="predicted"/>
<dbReference type="EMBL" id="JAHYBZ010000002">
    <property type="protein sequence ID" value="MBW6397491.1"/>
    <property type="molecule type" value="Genomic_DNA"/>
</dbReference>
<evidence type="ECO:0000313" key="2">
    <source>
        <dbReference type="EMBL" id="MBW6397491.1"/>
    </source>
</evidence>